<gene>
    <name evidence="1" type="ORF">UFOPK3674_01046</name>
</gene>
<organism evidence="1">
    <name type="scientific">freshwater metagenome</name>
    <dbReference type="NCBI Taxonomy" id="449393"/>
    <lineage>
        <taxon>unclassified sequences</taxon>
        <taxon>metagenomes</taxon>
        <taxon>ecological metagenomes</taxon>
    </lineage>
</organism>
<reference evidence="1" key="1">
    <citation type="submission" date="2020-05" db="EMBL/GenBank/DDBJ databases">
        <authorList>
            <person name="Chiriac C."/>
            <person name="Salcher M."/>
            <person name="Ghai R."/>
            <person name="Kavagutti S V."/>
        </authorList>
    </citation>
    <scope>NUCLEOTIDE SEQUENCE</scope>
</reference>
<protein>
    <submittedName>
        <fullName evidence="1">Unannotated protein</fullName>
    </submittedName>
</protein>
<accession>A0A6J7IE50</accession>
<proteinExistence type="predicted"/>
<name>A0A6J7IE50_9ZZZZ</name>
<evidence type="ECO:0000313" key="1">
    <source>
        <dbReference type="EMBL" id="CAB4929110.1"/>
    </source>
</evidence>
<dbReference type="AlphaFoldDB" id="A0A6J7IE50"/>
<sequence>MTTLPDSAEHPQPVPEIPLWSENICFSGWDRKRNIGVFTHQGRTAIDPHLWHEIVAVHLPDGRTHVGRNFSYGQSEDGPTGSLLSCEVTSPFKSWRVAFAGPLLLSSDAALAAGPLSDGRQPGVSLDLTWTSDGEIWDFTHQGIGDWGSGHYQQLGELNGRFTSADIDTELELVGWRDHSKGPRDLSPFVHHNNINAQFEDGTSFFAVQLQDDKSDTPVLRMRYDTPDGVTELDCVPMPVIDDVRNPSTHYSFTLPLPDGPKTVTVKQLCQLPVTMFPPNDMALGLIDGPGAYCLWMGQGRFELDGVVGYGHVERAARVL</sequence>
<dbReference type="EMBL" id="CAFBMX010000004">
    <property type="protein sequence ID" value="CAB4929110.1"/>
    <property type="molecule type" value="Genomic_DNA"/>
</dbReference>
<dbReference type="SUPFAM" id="SSF159245">
    <property type="entry name" value="AttH-like"/>
    <property type="match status" value="1"/>
</dbReference>